<evidence type="ECO:0000259" key="3">
    <source>
        <dbReference type="Pfam" id="PF00291"/>
    </source>
</evidence>
<proteinExistence type="predicted"/>
<dbReference type="InterPro" id="IPR001926">
    <property type="entry name" value="TrpB-like_PALP"/>
</dbReference>
<evidence type="ECO:0000313" key="4">
    <source>
        <dbReference type="EMBL" id="OIS92874.1"/>
    </source>
</evidence>
<dbReference type="Proteomes" id="UP000182985">
    <property type="component" value="Unassembled WGS sequence"/>
</dbReference>
<protein>
    <submittedName>
        <fullName evidence="4">Threonine synthase (Modular protein)</fullName>
    </submittedName>
</protein>
<keyword evidence="5" id="KW-1185">Reference proteome</keyword>
<sequence length="421" mass="44921">MTDLNIETPSLAKGQRSLGPGNPAFPLLPALLSGCPETSNGSMQFPLEVDYDYALVSRVRFSKGAKWEDWQEILPPLHPKLTMPVGNTPLINVSAVAPLAVRDRGVFVKDESRNPTWSHKDRLNAFTVSAALYEGASTIIVASSGNHGVSAAAMASRAGLNCIVLTMPEVSPAFRDMIIGYGAFPVFLPAEDRWPALRALQDLPGTYPVSNLTSVHTGHPWGPEGYKTIAYEILSDLNGQVPSAVVVPTGYGEMLYGIYKGFNEARLLGHTDRIPQLVSVEPAARGPLFHAIEAGFPAITVEAKPTFQSGTATTVNGYRSVVAIRESNGLPMLVDDDAALAAHGIMARQGLWQEYSSSAAFAALNKIGGLENDGPIVVIGCSTGLKEPTEPRPVPAVKADIASLRAYLKTEFAFEIGKAGR</sequence>
<dbReference type="PANTHER" id="PTHR10314">
    <property type="entry name" value="CYSTATHIONINE BETA-SYNTHASE"/>
    <property type="match status" value="1"/>
</dbReference>
<reference evidence="4 5" key="1">
    <citation type="submission" date="2016-10" db="EMBL/GenBank/DDBJ databases">
        <title>The Draft Genome Sequence of the Potato Rhizosphere Bacteria Ochrobactrum sp. IPA7.2.</title>
        <authorList>
            <person name="Gogoleva N.E."/>
            <person name="Khlopko Y.A."/>
            <person name="Burygin G.L."/>
            <person name="Plotnikov A.O."/>
        </authorList>
    </citation>
    <scope>NUCLEOTIDE SEQUENCE [LARGE SCALE GENOMIC DNA]</scope>
    <source>
        <strain evidence="4 5">IPA7.2</strain>
    </source>
</reference>
<dbReference type="Pfam" id="PF00291">
    <property type="entry name" value="PALP"/>
    <property type="match status" value="1"/>
</dbReference>
<comment type="caution">
    <text evidence="4">The sequence shown here is derived from an EMBL/GenBank/DDBJ whole genome shotgun (WGS) entry which is preliminary data.</text>
</comment>
<organism evidence="4 5">
    <name type="scientific">Brucella cytisi</name>
    <dbReference type="NCBI Taxonomy" id="407152"/>
    <lineage>
        <taxon>Bacteria</taxon>
        <taxon>Pseudomonadati</taxon>
        <taxon>Pseudomonadota</taxon>
        <taxon>Alphaproteobacteria</taxon>
        <taxon>Hyphomicrobiales</taxon>
        <taxon>Brucellaceae</taxon>
        <taxon>Brucella/Ochrobactrum group</taxon>
        <taxon>Brucella</taxon>
    </lineage>
</organism>
<accession>A0A1J6I1W3</accession>
<dbReference type="EMBL" id="MOEC01000013">
    <property type="protein sequence ID" value="OIS92874.1"/>
    <property type="molecule type" value="Genomic_DNA"/>
</dbReference>
<feature type="domain" description="Tryptophan synthase beta chain-like PALP" evidence="3">
    <location>
        <begin position="82"/>
        <end position="381"/>
    </location>
</feature>
<dbReference type="Gene3D" id="3.40.50.1100">
    <property type="match status" value="2"/>
</dbReference>
<dbReference type="GO" id="GO:1901605">
    <property type="term" value="P:alpha-amino acid metabolic process"/>
    <property type="evidence" value="ECO:0007669"/>
    <property type="project" value="UniProtKB-ARBA"/>
</dbReference>
<dbReference type="AlphaFoldDB" id="A0A1J6I1W3"/>
<name>A0A1J6I1W3_9HYPH</name>
<keyword evidence="2" id="KW-0663">Pyridoxal phosphate</keyword>
<dbReference type="RefSeq" id="WP_071632342.1">
    <property type="nucleotide sequence ID" value="NZ_JBCAUP010000005.1"/>
</dbReference>
<evidence type="ECO:0000256" key="2">
    <source>
        <dbReference type="ARBA" id="ARBA00022898"/>
    </source>
</evidence>
<evidence type="ECO:0000313" key="5">
    <source>
        <dbReference type="Proteomes" id="UP000182985"/>
    </source>
</evidence>
<dbReference type="InterPro" id="IPR050214">
    <property type="entry name" value="Cys_Synth/Cystath_Beta-Synth"/>
</dbReference>
<dbReference type="OrthoDB" id="9778118at2"/>
<dbReference type="SUPFAM" id="SSF53686">
    <property type="entry name" value="Tryptophan synthase beta subunit-like PLP-dependent enzymes"/>
    <property type="match status" value="1"/>
</dbReference>
<gene>
    <name evidence="4" type="ORF">BLA27_14415</name>
</gene>
<comment type="cofactor">
    <cofactor evidence="1">
        <name>pyridoxal 5'-phosphate</name>
        <dbReference type="ChEBI" id="CHEBI:597326"/>
    </cofactor>
</comment>
<evidence type="ECO:0000256" key="1">
    <source>
        <dbReference type="ARBA" id="ARBA00001933"/>
    </source>
</evidence>
<dbReference type="InterPro" id="IPR036052">
    <property type="entry name" value="TrpB-like_PALP_sf"/>
</dbReference>